<dbReference type="PANTHER" id="PTHR10519:SF46">
    <property type="entry name" value="METABOTROPIC GABA-B RECEPTOR SUBTYPE 3, ISOFORM A"/>
    <property type="match status" value="1"/>
</dbReference>
<feature type="compositionally biased region" description="Polar residues" evidence="9">
    <location>
        <begin position="161"/>
        <end position="179"/>
    </location>
</feature>
<feature type="region of interest" description="Disordered" evidence="9">
    <location>
        <begin position="395"/>
        <end position="436"/>
    </location>
</feature>
<evidence type="ECO:0000313" key="12">
    <source>
        <dbReference type="EMBL" id="MOY44010.1"/>
    </source>
</evidence>
<keyword evidence="2 10" id="KW-0812">Transmembrane</keyword>
<dbReference type="PROSITE" id="PS50259">
    <property type="entry name" value="G_PROTEIN_RECEP_F3_4"/>
    <property type="match status" value="1"/>
</dbReference>
<proteinExistence type="predicted"/>
<evidence type="ECO:0000256" key="8">
    <source>
        <dbReference type="ARBA" id="ARBA00023224"/>
    </source>
</evidence>
<dbReference type="InterPro" id="IPR002455">
    <property type="entry name" value="GPCR3_GABA-B"/>
</dbReference>
<dbReference type="InterPro" id="IPR017978">
    <property type="entry name" value="GPCR_3_C"/>
</dbReference>
<evidence type="ECO:0000256" key="6">
    <source>
        <dbReference type="ARBA" id="ARBA00023170"/>
    </source>
</evidence>
<dbReference type="VEuPathDB" id="VectorBase:ISCI020862"/>
<dbReference type="Pfam" id="PF00003">
    <property type="entry name" value="7tm_3"/>
    <property type="match status" value="1"/>
</dbReference>
<keyword evidence="8" id="KW-0807">Transducer</keyword>
<evidence type="ECO:0000256" key="7">
    <source>
        <dbReference type="ARBA" id="ARBA00023180"/>
    </source>
</evidence>
<feature type="region of interest" description="Disordered" evidence="9">
    <location>
        <begin position="285"/>
        <end position="330"/>
    </location>
</feature>
<protein>
    <submittedName>
        <fullName evidence="12">Putative gaba-b ion channel receptor subunit gababr1</fullName>
    </submittedName>
</protein>
<keyword evidence="7" id="KW-0325">Glycoprotein</keyword>
<dbReference type="VEuPathDB" id="VectorBase:ISCP_019104"/>
<evidence type="ECO:0000256" key="3">
    <source>
        <dbReference type="ARBA" id="ARBA00022989"/>
    </source>
</evidence>
<dbReference type="VEuPathDB" id="VectorBase:ISCW020862"/>
<comment type="subcellular location">
    <subcellularLocation>
        <location evidence="1">Membrane</location>
        <topology evidence="1">Multi-pass membrane protein</topology>
    </subcellularLocation>
</comment>
<name>A0A4D5S2W1_IXOSC</name>
<feature type="transmembrane region" description="Helical" evidence="10">
    <location>
        <begin position="44"/>
        <end position="62"/>
    </location>
</feature>
<dbReference type="PANTHER" id="PTHR10519">
    <property type="entry name" value="GABA-B RECEPTOR"/>
    <property type="match status" value="1"/>
</dbReference>
<feature type="compositionally biased region" description="Acidic residues" evidence="9">
    <location>
        <begin position="317"/>
        <end position="326"/>
    </location>
</feature>
<evidence type="ECO:0000256" key="2">
    <source>
        <dbReference type="ARBA" id="ARBA00022692"/>
    </source>
</evidence>
<evidence type="ECO:0000256" key="5">
    <source>
        <dbReference type="ARBA" id="ARBA00023136"/>
    </source>
</evidence>
<keyword evidence="4" id="KW-0297">G-protein coupled receptor</keyword>
<organism evidence="12">
    <name type="scientific">Ixodes scapularis</name>
    <name type="common">Black-legged tick</name>
    <name type="synonym">Deer tick</name>
    <dbReference type="NCBI Taxonomy" id="6945"/>
    <lineage>
        <taxon>Eukaryota</taxon>
        <taxon>Metazoa</taxon>
        <taxon>Ecdysozoa</taxon>
        <taxon>Arthropoda</taxon>
        <taxon>Chelicerata</taxon>
        <taxon>Arachnida</taxon>
        <taxon>Acari</taxon>
        <taxon>Parasitiformes</taxon>
        <taxon>Ixodida</taxon>
        <taxon>Ixodoidea</taxon>
        <taxon>Ixodidae</taxon>
        <taxon>Ixodinae</taxon>
        <taxon>Ixodes</taxon>
    </lineage>
</organism>
<dbReference type="AlphaFoldDB" id="A0A4D5S2W1"/>
<keyword evidence="3 10" id="KW-1133">Transmembrane helix</keyword>
<sequence length="457" mass="49800">MVKWLGALYIYKGLLLVVGCYMAWETRNVQIPALNDSQYIGLSVYNAVITSALVVALANVISAERYTLTFALVGTLIFVSTTTTLCLLFLPKIHAIMNNADADAVVASSGVRVEFNTRRFAIDERRELFYRTEVQSRAYAREVNELDLEIARLKKLLGEPTSTEASSDANSAKSESPLSSLLERFKRKRASLESEGISAITTAGATTAFSSPGPPPHRFRNPYSPHPAKIHSVIHAGIPESPLSIPSTRTLLQLRAEDLLPKRPEGRSPRGLPRLRSSLPAIAALDNASDPDDPLSRMAMGHAGSFPALRSSPSSEGIEDNDEEDGGRDSVYQSVEVVANGGSTTDEYRTVSSDDDTYVSCRTFNRGSSSTLANWSPACFEPAVAGELGVLEEMNDDDSSAATTPVSRNNPSRDNASREETSREASEEDEAQISREILRAQREHFLRQLEAAESVDV</sequence>
<dbReference type="VEuPathDB" id="VectorBase:ISCI004977"/>
<dbReference type="GO" id="GO:0016020">
    <property type="term" value="C:membrane"/>
    <property type="evidence" value="ECO:0007669"/>
    <property type="project" value="UniProtKB-SubCell"/>
</dbReference>
<evidence type="ECO:0000256" key="9">
    <source>
        <dbReference type="SAM" id="MobiDB-lite"/>
    </source>
</evidence>
<dbReference type="EMBL" id="GHJT01010039">
    <property type="protein sequence ID" value="MOY44010.1"/>
    <property type="molecule type" value="Transcribed_RNA"/>
</dbReference>
<evidence type="ECO:0000256" key="4">
    <source>
        <dbReference type="ARBA" id="ARBA00023040"/>
    </source>
</evidence>
<feature type="transmembrane region" description="Helical" evidence="10">
    <location>
        <begin position="68"/>
        <end position="90"/>
    </location>
</feature>
<keyword evidence="5 10" id="KW-0472">Membrane</keyword>
<evidence type="ECO:0000259" key="11">
    <source>
        <dbReference type="PROSITE" id="PS50259"/>
    </source>
</evidence>
<feature type="compositionally biased region" description="Polar residues" evidence="9">
    <location>
        <begin position="400"/>
        <end position="414"/>
    </location>
</feature>
<keyword evidence="6 12" id="KW-0675">Receptor</keyword>
<feature type="region of interest" description="Disordered" evidence="9">
    <location>
        <begin position="257"/>
        <end position="276"/>
    </location>
</feature>
<feature type="domain" description="G-protein coupled receptors family 3 profile" evidence="11">
    <location>
        <begin position="1"/>
        <end position="97"/>
    </location>
</feature>
<reference evidence="12" key="1">
    <citation type="submission" date="2019-04" db="EMBL/GenBank/DDBJ databases">
        <title>An insight into the mialome of Ixodes scapularis.</title>
        <authorList>
            <person name="Ribeiro J.M."/>
            <person name="Mather T.N."/>
            <person name="Karim S."/>
        </authorList>
    </citation>
    <scope>NUCLEOTIDE SEQUENCE</scope>
</reference>
<accession>A0A4D5S2W1</accession>
<feature type="compositionally biased region" description="Basic and acidic residues" evidence="9">
    <location>
        <begin position="415"/>
        <end position="425"/>
    </location>
</feature>
<dbReference type="OrthoDB" id="411630at2759"/>
<feature type="region of interest" description="Disordered" evidence="9">
    <location>
        <begin position="161"/>
        <end position="180"/>
    </location>
</feature>
<evidence type="ECO:0000256" key="10">
    <source>
        <dbReference type="SAM" id="Phobius"/>
    </source>
</evidence>
<feature type="transmembrane region" description="Helical" evidence="10">
    <location>
        <begin position="6"/>
        <end position="24"/>
    </location>
</feature>
<feature type="compositionally biased region" description="Basic and acidic residues" evidence="9">
    <location>
        <begin position="257"/>
        <end position="268"/>
    </location>
</feature>
<dbReference type="VEuPathDB" id="VectorBase:ISCW004977"/>
<dbReference type="GO" id="GO:0004965">
    <property type="term" value="F:G protein-coupled GABA receptor activity"/>
    <property type="evidence" value="ECO:0007669"/>
    <property type="project" value="InterPro"/>
</dbReference>
<evidence type="ECO:0000256" key="1">
    <source>
        <dbReference type="ARBA" id="ARBA00004141"/>
    </source>
</evidence>